<dbReference type="Proteomes" id="UP001595685">
    <property type="component" value="Unassembled WGS sequence"/>
</dbReference>
<reference evidence="2" key="1">
    <citation type="journal article" date="2019" name="Int. J. Syst. Evol. Microbiol.">
        <title>The Global Catalogue of Microorganisms (GCM) 10K type strain sequencing project: providing services to taxonomists for standard genome sequencing and annotation.</title>
        <authorList>
            <consortium name="The Broad Institute Genomics Platform"/>
            <consortium name="The Broad Institute Genome Sequencing Center for Infectious Disease"/>
            <person name="Wu L."/>
            <person name="Ma J."/>
        </authorList>
    </citation>
    <scope>NUCLEOTIDE SEQUENCE [LARGE SCALE GENOMIC DNA]</scope>
    <source>
        <strain evidence="2">NCAIM B.02333</strain>
    </source>
</reference>
<protein>
    <submittedName>
        <fullName evidence="1">Glycosyltransferase</fullName>
    </submittedName>
</protein>
<organism evidence="1 2">
    <name type="scientific">Aquipuribacter hungaricus</name>
    <dbReference type="NCBI Taxonomy" id="545624"/>
    <lineage>
        <taxon>Bacteria</taxon>
        <taxon>Bacillati</taxon>
        <taxon>Actinomycetota</taxon>
        <taxon>Actinomycetes</taxon>
        <taxon>Micrococcales</taxon>
        <taxon>Intrasporangiaceae</taxon>
        <taxon>Aquipuribacter</taxon>
    </lineage>
</organism>
<dbReference type="EMBL" id="JBHRWW010000007">
    <property type="protein sequence ID" value="MFC3688998.1"/>
    <property type="molecule type" value="Genomic_DNA"/>
</dbReference>
<evidence type="ECO:0000313" key="2">
    <source>
        <dbReference type="Proteomes" id="UP001595685"/>
    </source>
</evidence>
<dbReference type="RefSeq" id="WP_340293281.1">
    <property type="nucleotide sequence ID" value="NZ_JBBEOI010000102.1"/>
</dbReference>
<proteinExistence type="predicted"/>
<accession>A0ABV7WGK9</accession>
<sequence length="373" mass="39094">MTGAPEPSFAHLVSLTDAGGLYEHALGTRPRPEHGYCVDDVARGLVVTARQPDPAVEVVALRRQYLDFVLAAGAPDGRWHNRRTTSLRWADQPTTEDCWGRALWGLGAVVGAPPGSQVPADEVARALAGFGSGARQRSVDVRADAFAALGAADVLRTHPDHAVAHALLTEVADRVWSLPAPDGTTDGWRWPEARLRYANAVLPEVLLAAGARLGRPDLTARGLDLLGWLLQVQTHEGHLSVVPVAGRGPGDVCPGFDQQPIEVAALADACALAHESTGEARWADAVRLAAAWFTGDNDIRTPLLDPVSGGGCDGLHADRRNENQGAESTLALVSTLQQAARLRAATAGGPGVRTVVAGVTAPRTARSTATGMA</sequence>
<evidence type="ECO:0000313" key="1">
    <source>
        <dbReference type="EMBL" id="MFC3688998.1"/>
    </source>
</evidence>
<gene>
    <name evidence="1" type="ORF">ACFOLH_11660</name>
</gene>
<name>A0ABV7WGK9_9MICO</name>
<comment type="caution">
    <text evidence="1">The sequence shown here is derived from an EMBL/GenBank/DDBJ whole genome shotgun (WGS) entry which is preliminary data.</text>
</comment>
<keyword evidence="2" id="KW-1185">Reference proteome</keyword>